<feature type="region of interest" description="Disordered" evidence="5">
    <location>
        <begin position="564"/>
        <end position="846"/>
    </location>
</feature>
<dbReference type="InterPro" id="IPR041367">
    <property type="entry name" value="Znf-CCCH_4"/>
</dbReference>
<dbReference type="EnsemblMetazoa" id="SCAU009996-RF">
    <property type="protein sequence ID" value="SCAU009996-PF"/>
    <property type="gene ID" value="SCAU009996"/>
</dbReference>
<dbReference type="EnsemblMetazoa" id="SCAU009996-RE">
    <property type="protein sequence ID" value="SCAU009996-PE"/>
    <property type="gene ID" value="SCAU009996"/>
</dbReference>
<feature type="compositionally biased region" description="Basic residues" evidence="5">
    <location>
        <begin position="692"/>
        <end position="703"/>
    </location>
</feature>
<feature type="compositionally biased region" description="Basic residues" evidence="5">
    <location>
        <begin position="720"/>
        <end position="745"/>
    </location>
</feature>
<feature type="compositionally biased region" description="Acidic residues" evidence="5">
    <location>
        <begin position="265"/>
        <end position="276"/>
    </location>
</feature>
<keyword evidence="1 4" id="KW-0479">Metal-binding</keyword>
<reference evidence="8" key="1">
    <citation type="submission" date="2015-05" db="EMBL/GenBank/DDBJ databases">
        <authorList>
            <person name="Wilson R.K."/>
            <person name="Warren W.C."/>
            <person name="Olafson P."/>
        </authorList>
    </citation>
    <scope>NUCLEOTIDE SEQUENCE [LARGE SCALE GENOMIC DNA]</scope>
    <source>
        <strain evidence="8">USDA</strain>
    </source>
</reference>
<feature type="compositionally biased region" description="Basic and acidic residues" evidence="5">
    <location>
        <begin position="775"/>
        <end position="806"/>
    </location>
</feature>
<dbReference type="GO" id="GO:0003723">
    <property type="term" value="F:RNA binding"/>
    <property type="evidence" value="ECO:0007669"/>
    <property type="project" value="TreeGrafter"/>
</dbReference>
<feature type="compositionally biased region" description="Low complexity" evidence="5">
    <location>
        <begin position="645"/>
        <end position="654"/>
    </location>
</feature>
<keyword evidence="3 4" id="KW-0862">Zinc</keyword>
<dbReference type="PROSITE" id="PS50103">
    <property type="entry name" value="ZF_C3H1"/>
    <property type="match status" value="1"/>
</dbReference>
<feature type="compositionally biased region" description="Low complexity" evidence="5">
    <location>
        <begin position="131"/>
        <end position="144"/>
    </location>
</feature>
<feature type="compositionally biased region" description="Acidic residues" evidence="5">
    <location>
        <begin position="306"/>
        <end position="319"/>
    </location>
</feature>
<sequence>MDSEDSRPASAASNSSSNSSHNSEQSHPFNNSDEKPRSPEDTNDAAASPASSSRSRQSRRSRSMNGGSQRSQSKSDSDSSSSSMSDNDDEEPNFDNAQAAPSPSMEPEKAENETTRQSSESPRRSARGSRSRSASSSSSNPSRNNSEERHHQASEMNLSHEDLSDVSDLESEKRTSIFNNSKQSVDDDSTNGVMDDGLSKDKMNNEDSKSHSPIMDLRQKLEKMKSQSNEAENNAAQNETEGKALNGKGMVGESLEDLVKTHDDDALDFEAEEGECNDVSKDDEKSEDKAKTKSSEKQSSPKKNDGEEEELEEGEVSDEDEKRPEETEPKPVCRFYTRGQCTWGMSCRFLHPGVTDKGNYTMFDLVRPVPLLQGGSVTGNRPSGYNLHTPDYHDYRTERPSLHHRSAIPHTPAVFAPAHEARPAASEGPVVVESAWERGLRTAKEMMRKANKRKEQDMDFEDKKMHLTLSPDELEKDPYYAKDRLSPAEAVRHPIYPDAISDAYASSDRYARGPPAAHYDEVDPYGRSARYRELPPHRMPQYEDDRRLRPAREVIVQRVEPVGRGDEWNDPWMRSKSPGGRGSSRDRGDKRRRDRRSYSSNSSYSSSSSSQSDSSSDSSRSLSSRDHHRRRYASNSHKSPPPSSRRPGGRSLRSPSPPPRRSRRTPTIDELNNDITELKSNIVDKEKSFLKGLHHSPSSKRRTNTSISPVYNRGSAYSPVHKKKRVSPVVKKAHASRAKVRRRHSSSSSDSVSLDSTASDSESDTGSSSSGSSSRSRENTPPKRSRVVDKANTNERKGVKKVDPPKKRSPITIELRKPAAVGVSALASPTHSSTSERDSKKSRREELLKQLRAVEDAIAKKRSKLA</sequence>
<feature type="compositionally biased region" description="Low complexity" evidence="5">
    <location>
        <begin position="746"/>
        <end position="774"/>
    </location>
</feature>
<dbReference type="SUPFAM" id="SSF90229">
    <property type="entry name" value="CCCH zinc finger"/>
    <property type="match status" value="1"/>
</dbReference>
<dbReference type="Pfam" id="PF18044">
    <property type="entry name" value="zf-CCCH_4"/>
    <property type="match status" value="1"/>
</dbReference>
<proteinExistence type="predicted"/>
<evidence type="ECO:0000256" key="3">
    <source>
        <dbReference type="ARBA" id="ARBA00022833"/>
    </source>
</evidence>
<name>A0A1I8PPT1_STOCA</name>
<feature type="region of interest" description="Disordered" evidence="5">
    <location>
        <begin position="1"/>
        <end position="328"/>
    </location>
</feature>
<dbReference type="InterPro" id="IPR000571">
    <property type="entry name" value="Znf_CCCH"/>
</dbReference>
<evidence type="ECO:0000259" key="6">
    <source>
        <dbReference type="PROSITE" id="PS50103"/>
    </source>
</evidence>
<evidence type="ECO:0000256" key="5">
    <source>
        <dbReference type="SAM" id="MobiDB-lite"/>
    </source>
</evidence>
<feature type="compositionally biased region" description="Low complexity" evidence="5">
    <location>
        <begin position="226"/>
        <end position="239"/>
    </location>
</feature>
<feature type="compositionally biased region" description="Low complexity" evidence="5">
    <location>
        <begin position="598"/>
        <end position="622"/>
    </location>
</feature>
<evidence type="ECO:0000313" key="7">
    <source>
        <dbReference type="EnsemblMetazoa" id="SCAU009996-PF"/>
    </source>
</evidence>
<feature type="domain" description="C3H1-type" evidence="6">
    <location>
        <begin position="327"/>
        <end position="354"/>
    </location>
</feature>
<dbReference type="PANTHER" id="PTHR46582">
    <property type="entry name" value="ZINC FINGER CCCH DOMAIN-CONTAINING PROTEIN 18"/>
    <property type="match status" value="1"/>
</dbReference>
<feature type="compositionally biased region" description="Low complexity" evidence="5">
    <location>
        <begin position="9"/>
        <end position="23"/>
    </location>
</feature>
<evidence type="ECO:0000256" key="1">
    <source>
        <dbReference type="ARBA" id="ARBA00022723"/>
    </source>
</evidence>
<evidence type="ECO:0000256" key="4">
    <source>
        <dbReference type="PROSITE-ProRule" id="PRU00723"/>
    </source>
</evidence>
<dbReference type="InterPro" id="IPR036855">
    <property type="entry name" value="Znf_CCCH_sf"/>
</dbReference>
<dbReference type="STRING" id="35570.A0A1I8PPT1"/>
<dbReference type="InterPro" id="IPR052647">
    <property type="entry name" value="Zinc_finger_CCCH-type"/>
</dbReference>
<dbReference type="VEuPathDB" id="VectorBase:SCAU009996"/>
<dbReference type="Proteomes" id="UP000095300">
    <property type="component" value="Unassembled WGS sequence"/>
</dbReference>
<feature type="compositionally biased region" description="Basic and acidic residues" evidence="5">
    <location>
        <begin position="278"/>
        <end position="296"/>
    </location>
</feature>
<accession>A0A1I8PPT1</accession>
<dbReference type="PANTHER" id="PTHR46582:SF1">
    <property type="entry name" value="ZINC FINGER CCCH DOMAIN-CONTAINING PROTEIN 18"/>
    <property type="match status" value="1"/>
</dbReference>
<keyword evidence="8" id="KW-1185">Reference proteome</keyword>
<feature type="compositionally biased region" description="Basic and acidic residues" evidence="5">
    <location>
        <begin position="145"/>
        <end position="163"/>
    </location>
</feature>
<feature type="compositionally biased region" description="Basic and acidic residues" evidence="5">
    <location>
        <begin position="834"/>
        <end position="846"/>
    </location>
</feature>
<reference evidence="7" key="2">
    <citation type="submission" date="2020-05" db="UniProtKB">
        <authorList>
            <consortium name="EnsemblMetazoa"/>
        </authorList>
    </citation>
    <scope>IDENTIFICATION</scope>
    <source>
        <strain evidence="7">USDA</strain>
    </source>
</reference>
<evidence type="ECO:0000256" key="2">
    <source>
        <dbReference type="ARBA" id="ARBA00022771"/>
    </source>
</evidence>
<feature type="compositionally biased region" description="Basic and acidic residues" evidence="5">
    <location>
        <begin position="530"/>
        <end position="548"/>
    </location>
</feature>
<organism evidence="7 8">
    <name type="scientific">Stomoxys calcitrans</name>
    <name type="common">Stable fly</name>
    <name type="synonym">Conops calcitrans</name>
    <dbReference type="NCBI Taxonomy" id="35570"/>
    <lineage>
        <taxon>Eukaryota</taxon>
        <taxon>Metazoa</taxon>
        <taxon>Ecdysozoa</taxon>
        <taxon>Arthropoda</taxon>
        <taxon>Hexapoda</taxon>
        <taxon>Insecta</taxon>
        <taxon>Pterygota</taxon>
        <taxon>Neoptera</taxon>
        <taxon>Endopterygota</taxon>
        <taxon>Diptera</taxon>
        <taxon>Brachycera</taxon>
        <taxon>Muscomorpha</taxon>
        <taxon>Muscoidea</taxon>
        <taxon>Muscidae</taxon>
        <taxon>Stomoxys</taxon>
    </lineage>
</organism>
<dbReference type="AlphaFoldDB" id="A0A1I8PPT1"/>
<dbReference type="KEGG" id="scac:106086987"/>
<protein>
    <recommendedName>
        <fullName evidence="6">C3H1-type domain-containing protein</fullName>
    </recommendedName>
</protein>
<dbReference type="SMART" id="SM00356">
    <property type="entry name" value="ZnF_C3H1"/>
    <property type="match status" value="1"/>
</dbReference>
<dbReference type="GO" id="GO:0008270">
    <property type="term" value="F:zinc ion binding"/>
    <property type="evidence" value="ECO:0007669"/>
    <property type="project" value="UniProtKB-KW"/>
</dbReference>
<dbReference type="GO" id="GO:0071011">
    <property type="term" value="C:precatalytic spliceosome"/>
    <property type="evidence" value="ECO:0007669"/>
    <property type="project" value="TreeGrafter"/>
</dbReference>
<dbReference type="OrthoDB" id="10072532at2759"/>
<feature type="zinc finger region" description="C3H1-type" evidence="4">
    <location>
        <begin position="327"/>
        <end position="354"/>
    </location>
</feature>
<feature type="region of interest" description="Disordered" evidence="5">
    <location>
        <begin position="515"/>
        <end position="548"/>
    </location>
</feature>
<gene>
    <name evidence="7" type="primary">106086987</name>
</gene>
<feature type="compositionally biased region" description="Basic and acidic residues" evidence="5">
    <location>
        <begin position="197"/>
        <end position="210"/>
    </location>
</feature>
<dbReference type="EnsemblMetazoa" id="SCAU009996-RD">
    <property type="protein sequence ID" value="SCAU009996-PD"/>
    <property type="gene ID" value="SCAU009996"/>
</dbReference>
<feature type="compositionally biased region" description="Low complexity" evidence="5">
    <location>
        <begin position="63"/>
        <end position="85"/>
    </location>
</feature>
<dbReference type="Gene3D" id="4.10.1000.10">
    <property type="entry name" value="Zinc finger, CCCH-type"/>
    <property type="match status" value="1"/>
</dbReference>
<evidence type="ECO:0000313" key="8">
    <source>
        <dbReference type="Proteomes" id="UP000095300"/>
    </source>
</evidence>
<keyword evidence="2 4" id="KW-0863">Zinc-finger</keyword>